<dbReference type="PANTHER" id="PTHR47839">
    <property type="entry name" value="DOMAIN PROTEIN, PUTATIVE (AFU_ORTHOLOGUE AFUA_6G04830)-RELATED"/>
    <property type="match status" value="1"/>
</dbReference>
<feature type="compositionally biased region" description="Basic and acidic residues" evidence="1">
    <location>
        <begin position="168"/>
        <end position="190"/>
    </location>
</feature>
<protein>
    <submittedName>
        <fullName evidence="2">Uncharacterized protein</fullName>
    </submittedName>
</protein>
<dbReference type="EMBL" id="JAGFBS010000003">
    <property type="protein sequence ID" value="KAG6380487.1"/>
    <property type="molecule type" value="Genomic_DNA"/>
</dbReference>
<dbReference type="OrthoDB" id="10031156at2759"/>
<dbReference type="Pfam" id="PF12449">
    <property type="entry name" value="DUF3684"/>
    <property type="match status" value="2"/>
</dbReference>
<name>A0A8I2YZG8_9AGAM</name>
<feature type="region of interest" description="Disordered" evidence="1">
    <location>
        <begin position="166"/>
        <end position="198"/>
    </location>
</feature>
<dbReference type="Proteomes" id="UP000683000">
    <property type="component" value="Unassembled WGS sequence"/>
</dbReference>
<comment type="caution">
    <text evidence="2">The sequence shown here is derived from an EMBL/GenBank/DDBJ whole genome shotgun (WGS) entry which is preliminary data.</text>
</comment>
<dbReference type="InterPro" id="IPR022155">
    <property type="entry name" value="DUF3684"/>
</dbReference>
<evidence type="ECO:0000313" key="3">
    <source>
        <dbReference type="Proteomes" id="UP000683000"/>
    </source>
</evidence>
<evidence type="ECO:0000256" key="1">
    <source>
        <dbReference type="SAM" id="MobiDB-lite"/>
    </source>
</evidence>
<gene>
    <name evidence="2" type="ORF">JVT61DRAFT_8641</name>
</gene>
<accession>A0A8I2YZG8</accession>
<dbReference type="PANTHER" id="PTHR47839:SF1">
    <property type="entry name" value="DOMAIN PROTEIN, PUTATIVE (AFU_ORTHOLOGUE AFUA_6G04830)-RELATED"/>
    <property type="match status" value="1"/>
</dbReference>
<evidence type="ECO:0000313" key="2">
    <source>
        <dbReference type="EMBL" id="KAG6380487.1"/>
    </source>
</evidence>
<organism evidence="2 3">
    <name type="scientific">Boletus reticuloceps</name>
    <dbReference type="NCBI Taxonomy" id="495285"/>
    <lineage>
        <taxon>Eukaryota</taxon>
        <taxon>Fungi</taxon>
        <taxon>Dikarya</taxon>
        <taxon>Basidiomycota</taxon>
        <taxon>Agaricomycotina</taxon>
        <taxon>Agaricomycetes</taxon>
        <taxon>Agaricomycetidae</taxon>
        <taxon>Boletales</taxon>
        <taxon>Boletineae</taxon>
        <taxon>Boletaceae</taxon>
        <taxon>Boletoideae</taxon>
        <taxon>Boletus</taxon>
    </lineage>
</organism>
<proteinExistence type="predicted"/>
<keyword evidence="3" id="KW-1185">Reference proteome</keyword>
<sequence>MEFQWDEENQLRYRFDDLPKTETRDLWTTFKIPLREAAPMPPIAELMQFLASSITFMVRLENVAVFFDGRRVGQINKSLGQSRPIPIPDELRRSSPENIMTVKSVEKHPITIDARIMLPQCDLHETKDVTVFTAEVDVAVDMKFSEELERCMKKKPPSHLKYRLTYTGKDEHDRSHKSEQNHSSRLHSKDSGPICTGEQPVVLGHATAQTTGIGGHMASHFIPTVERESIDLADIHELLYVGGILCRAVYELELSEIQDSWKEAAASEPGLRRELQDQLHKRFLHVLKFFTFHRSTPSSTVAELLADSFYGCSTLPLRLLSSVGVRGAPDVREFDSVLAKFLESVPMLSEHVTQHGARSIAALPAKHKISAITPSDILQDLRGHTLDTEELVAFLRWWMNSARDELTSDLVDLLLSAATLHGNTGEEICLSSVTSFIDPKVLGLHIPSDGPLPLSLIPIGVSKHFDFKELISLRLKEFTVALWLRHLSDPDVVSADEEHNFTRSTDWARRILSTLSRVWSQLPEDIRRESRKAFQNKPCIPTSKGLCCPECSYLPITDGTQFQHLDLPIVSWDSGFEVNMDMERCLLSLGVRKDPPVHFLLDQMQPRGNWTVLDLIKYLVQEERLLTDDDISGLKLIKIFTKEDSQGSYEENIGYCADELFPPVDTFRKLQLPVIEWSEKLEWRDTSSEARLLYRLGLNHFPSLPKIVELCSSEDDEVQETAFTYLCKELQTQYSAYKPEDFQDVEFIPAESNGRTCLKKLSEVYSGTRWKALGFFVVPQRYMSMPLVQLGVTQQPPTSKISDLLENTPPRDGQTARHWFEVLSDHISAFSSSDRNKLLGLPFVPMGPPSALKFLPPTKCYLDQGSKPTLYAKLFVFVNFGDRANDFLRACGLKNQVVIEDVAEVLIENPQQFFDFAGGYEDFLVELRKIAYQRRDISNPTLYKMSDKHALLGVRRQKAEDQDEWHYNHKFLTSQEVTIVDDSDDYQLFSDRLFIAPQEEVLERFYASLGCSYLSAVVKERFFGLHEIQATEICLEVQSRILQRLPLFIQKYTDTKPKVKIPSIPDDLKVKACRKIRVFKTLVTATGEVERWRDVRAIARHEGDCIELWISKTAKRDMYEVATSLCRLLFGTNKTNATLLLEKVLSADWEGLERRGFLVDQVPQRHRGAYGRKNKARKNQTPRLLPGSFEATAQSPSHLHADGVLVKVDEALTNVSGDNTLDMVEQSTSIRTPREVIPQKDIRNNAEAAINACGQGREKSAIHAGARQFSSNSFCRLSADVKGLRLVDQVNDIRVYVHEGMSGTDTFMARKQGPLARFVDIISTLCKVYNIPETTLCIFYDVSGGCIAFNSQRVIYLNLRYFEAWHDKQVESGNQQDALMWWSVDFAHRHLVPLSNECYEGS</sequence>
<reference evidence="2" key="1">
    <citation type="submission" date="2021-03" db="EMBL/GenBank/DDBJ databases">
        <title>Evolutionary innovations through gain and loss of genes in the ectomycorrhizal Boletales.</title>
        <authorList>
            <person name="Wu G."/>
            <person name="Miyauchi S."/>
            <person name="Morin E."/>
            <person name="Yang Z.-L."/>
            <person name="Xu J."/>
            <person name="Martin F.M."/>
        </authorList>
    </citation>
    <scope>NUCLEOTIDE SEQUENCE</scope>
    <source>
        <strain evidence="2">BR01</strain>
    </source>
</reference>